<dbReference type="PANTHER" id="PTHR43537:SF24">
    <property type="entry name" value="GLUCONATE OPERON TRANSCRIPTIONAL REPRESSOR"/>
    <property type="match status" value="1"/>
</dbReference>
<dbReference type="Gene3D" id="1.20.120.530">
    <property type="entry name" value="GntR ligand-binding domain-like"/>
    <property type="match status" value="1"/>
</dbReference>
<sequence length="215" mass="24108">MLKVDRPKTLKENALESLRDAITSDHIKPGERLIERSLCESMGVSRTVVRECIRHLESERLIVGVPNAGFIVASISGEEVKEIYELRILLECSAVKSCALKADKAVIAELRLLCKEIADCLRKEQVMQALKLTTVFYRLIFTTGGKHITWDVVERLNARISRLRAMTLSTAARRDKGPENLSKIVDAIEQHDTDRAEAICKQHLTEAAEVAAEMI</sequence>
<dbReference type="Proteomes" id="UP001059950">
    <property type="component" value="Chromosome"/>
</dbReference>
<dbReference type="Pfam" id="PF00392">
    <property type="entry name" value="GntR"/>
    <property type="match status" value="1"/>
</dbReference>
<keyword evidence="3" id="KW-0804">Transcription</keyword>
<evidence type="ECO:0000259" key="4">
    <source>
        <dbReference type="PROSITE" id="PS50949"/>
    </source>
</evidence>
<dbReference type="SMART" id="SM00345">
    <property type="entry name" value="HTH_GNTR"/>
    <property type="match status" value="1"/>
</dbReference>
<keyword evidence="2" id="KW-0238">DNA-binding</keyword>
<dbReference type="InterPro" id="IPR036388">
    <property type="entry name" value="WH-like_DNA-bd_sf"/>
</dbReference>
<dbReference type="InterPro" id="IPR008920">
    <property type="entry name" value="TF_FadR/GntR_C"/>
</dbReference>
<dbReference type="PANTHER" id="PTHR43537">
    <property type="entry name" value="TRANSCRIPTIONAL REGULATOR, GNTR FAMILY"/>
    <property type="match status" value="1"/>
</dbReference>
<dbReference type="Pfam" id="PF07729">
    <property type="entry name" value="FCD"/>
    <property type="match status" value="1"/>
</dbReference>
<name>A0ABY5H095_9GAMM</name>
<dbReference type="SUPFAM" id="SSF46785">
    <property type="entry name" value="Winged helix' DNA-binding domain"/>
    <property type="match status" value="1"/>
</dbReference>
<gene>
    <name evidence="5" type="ORF">KDX31_19125</name>
</gene>
<organism evidence="5 6">
    <name type="scientific">Amphritea atlantica</name>
    <dbReference type="NCBI Taxonomy" id="355243"/>
    <lineage>
        <taxon>Bacteria</taxon>
        <taxon>Pseudomonadati</taxon>
        <taxon>Pseudomonadota</taxon>
        <taxon>Gammaproteobacteria</taxon>
        <taxon>Oceanospirillales</taxon>
        <taxon>Oceanospirillaceae</taxon>
        <taxon>Amphritea</taxon>
    </lineage>
</organism>
<accession>A0ABY5H095</accession>
<dbReference type="PROSITE" id="PS50949">
    <property type="entry name" value="HTH_GNTR"/>
    <property type="match status" value="1"/>
</dbReference>
<dbReference type="Gene3D" id="1.10.10.10">
    <property type="entry name" value="Winged helix-like DNA-binding domain superfamily/Winged helix DNA-binding domain"/>
    <property type="match status" value="1"/>
</dbReference>
<reference evidence="5" key="1">
    <citation type="submission" date="2021-04" db="EMBL/GenBank/DDBJ databases">
        <title>Oceanospirillales bacteria with DddD are important DMSP degraders in coastal seawater.</title>
        <authorList>
            <person name="Liu J."/>
        </authorList>
    </citation>
    <scope>NUCLEOTIDE SEQUENCE</scope>
    <source>
        <strain evidence="5">GY6</strain>
    </source>
</reference>
<protein>
    <submittedName>
        <fullName evidence="5">GntR family transcriptional regulator</fullName>
    </submittedName>
</protein>
<dbReference type="InterPro" id="IPR000524">
    <property type="entry name" value="Tscrpt_reg_HTH_GntR"/>
</dbReference>
<dbReference type="InterPro" id="IPR011711">
    <property type="entry name" value="GntR_C"/>
</dbReference>
<evidence type="ECO:0000256" key="3">
    <source>
        <dbReference type="ARBA" id="ARBA00023163"/>
    </source>
</evidence>
<proteinExistence type="predicted"/>
<keyword evidence="1" id="KW-0805">Transcription regulation</keyword>
<feature type="domain" description="HTH gntR-type" evidence="4">
    <location>
        <begin position="8"/>
        <end position="75"/>
    </location>
</feature>
<evidence type="ECO:0000256" key="2">
    <source>
        <dbReference type="ARBA" id="ARBA00023125"/>
    </source>
</evidence>
<evidence type="ECO:0000313" key="6">
    <source>
        <dbReference type="Proteomes" id="UP001059950"/>
    </source>
</evidence>
<dbReference type="CDD" id="cd07377">
    <property type="entry name" value="WHTH_GntR"/>
    <property type="match status" value="1"/>
</dbReference>
<keyword evidence="6" id="KW-1185">Reference proteome</keyword>
<dbReference type="SMART" id="SM00895">
    <property type="entry name" value="FCD"/>
    <property type="match status" value="1"/>
</dbReference>
<dbReference type="SUPFAM" id="SSF48008">
    <property type="entry name" value="GntR ligand-binding domain-like"/>
    <property type="match status" value="1"/>
</dbReference>
<evidence type="ECO:0000313" key="5">
    <source>
        <dbReference type="EMBL" id="UTW05459.1"/>
    </source>
</evidence>
<dbReference type="EMBL" id="CP073344">
    <property type="protein sequence ID" value="UTW05459.1"/>
    <property type="molecule type" value="Genomic_DNA"/>
</dbReference>
<dbReference type="InterPro" id="IPR036390">
    <property type="entry name" value="WH_DNA-bd_sf"/>
</dbReference>
<evidence type="ECO:0000256" key="1">
    <source>
        <dbReference type="ARBA" id="ARBA00023015"/>
    </source>
</evidence>